<evidence type="ECO:0000256" key="1">
    <source>
        <dbReference type="SAM" id="Phobius"/>
    </source>
</evidence>
<feature type="transmembrane region" description="Helical" evidence="1">
    <location>
        <begin position="49"/>
        <end position="67"/>
    </location>
</feature>
<gene>
    <name evidence="2" type="ORF">V8G54_025562</name>
</gene>
<dbReference type="AlphaFoldDB" id="A0AAQ3RNG4"/>
<feature type="transmembrane region" description="Helical" evidence="1">
    <location>
        <begin position="15"/>
        <end position="37"/>
    </location>
</feature>
<reference evidence="2 3" key="1">
    <citation type="journal article" date="2023" name="Life. Sci Alliance">
        <title>Evolutionary insights into 3D genome organization and epigenetic landscape of Vigna mungo.</title>
        <authorList>
            <person name="Junaid A."/>
            <person name="Singh B."/>
            <person name="Bhatia S."/>
        </authorList>
    </citation>
    <scope>NUCLEOTIDE SEQUENCE [LARGE SCALE GENOMIC DNA]</scope>
    <source>
        <strain evidence="2">Urdbean</strain>
    </source>
</reference>
<keyword evidence="3" id="KW-1185">Reference proteome</keyword>
<dbReference type="PANTHER" id="PTHR34268:SF8">
    <property type="entry name" value="FAE DOMAIN-CONTAINING PROTEIN"/>
    <property type="match status" value="1"/>
</dbReference>
<accession>A0AAQ3RNG4</accession>
<organism evidence="2 3">
    <name type="scientific">Vigna mungo</name>
    <name type="common">Black gram</name>
    <name type="synonym">Phaseolus mungo</name>
    <dbReference type="NCBI Taxonomy" id="3915"/>
    <lineage>
        <taxon>Eukaryota</taxon>
        <taxon>Viridiplantae</taxon>
        <taxon>Streptophyta</taxon>
        <taxon>Embryophyta</taxon>
        <taxon>Tracheophyta</taxon>
        <taxon>Spermatophyta</taxon>
        <taxon>Magnoliopsida</taxon>
        <taxon>eudicotyledons</taxon>
        <taxon>Gunneridae</taxon>
        <taxon>Pentapetalae</taxon>
        <taxon>rosids</taxon>
        <taxon>fabids</taxon>
        <taxon>Fabales</taxon>
        <taxon>Fabaceae</taxon>
        <taxon>Papilionoideae</taxon>
        <taxon>50 kb inversion clade</taxon>
        <taxon>NPAAA clade</taxon>
        <taxon>indigoferoid/millettioid clade</taxon>
        <taxon>Phaseoleae</taxon>
        <taxon>Vigna</taxon>
    </lineage>
</organism>
<evidence type="ECO:0000313" key="2">
    <source>
        <dbReference type="EMBL" id="WVY99492.1"/>
    </source>
</evidence>
<dbReference type="EMBL" id="CP144693">
    <property type="protein sequence ID" value="WVY99492.1"/>
    <property type="molecule type" value="Genomic_DNA"/>
</dbReference>
<protein>
    <submittedName>
        <fullName evidence="2">Uncharacterized protein</fullName>
    </submittedName>
</protein>
<dbReference type="PANTHER" id="PTHR34268">
    <property type="entry name" value="OS01G0321850 PROTEIN"/>
    <property type="match status" value="1"/>
</dbReference>
<proteinExistence type="predicted"/>
<keyword evidence="1" id="KW-0472">Membrane</keyword>
<dbReference type="Proteomes" id="UP001374535">
    <property type="component" value="Chromosome 8"/>
</dbReference>
<evidence type="ECO:0000313" key="3">
    <source>
        <dbReference type="Proteomes" id="UP001374535"/>
    </source>
</evidence>
<keyword evidence="1" id="KW-1133">Transmembrane helix</keyword>
<name>A0AAQ3RNG4_VIGMU</name>
<sequence length="120" mass="13466">MFTFSKSFNNYKSNYACYFLSTIRSSIIAYIICVATKELQKMESSLADILIKVGVFILVQALVYLILSNSSNIFSKNIKRSHSFRPARSASIRRMLAFISDFPQEGEPSPSPKAPQSPSL</sequence>
<keyword evidence="1" id="KW-0812">Transmembrane</keyword>